<sequence>MPPDPPEGPDVALERLWLPPRKPVRPAAAVRKSLRSALAGAAVMLEHVDAAGSRFPQRADKAANALAVYAGKLTALTDELKRAVYCERQRDLWRKGKPYDAR</sequence>
<dbReference type="KEGG" id="tbv:H9L17_02465"/>
<keyword evidence="2" id="KW-1185">Reference proteome</keyword>
<evidence type="ECO:0000313" key="1">
    <source>
        <dbReference type="EMBL" id="QNN47050.1"/>
    </source>
</evidence>
<gene>
    <name evidence="1" type="ORF">H9L17_02465</name>
</gene>
<accession>A0A7G9QUM5</accession>
<dbReference type="AlphaFoldDB" id="A0A7G9QUM5"/>
<dbReference type="EMBL" id="CP060711">
    <property type="protein sequence ID" value="QNN47050.1"/>
    <property type="molecule type" value="Genomic_DNA"/>
</dbReference>
<protein>
    <submittedName>
        <fullName evidence="1">Uncharacterized protein</fullName>
    </submittedName>
</protein>
<name>A0A7G9QUM5_9GAMM</name>
<organism evidence="1 2">
    <name type="scientific">Thermomonas brevis</name>
    <dbReference type="NCBI Taxonomy" id="215691"/>
    <lineage>
        <taxon>Bacteria</taxon>
        <taxon>Pseudomonadati</taxon>
        <taxon>Pseudomonadota</taxon>
        <taxon>Gammaproteobacteria</taxon>
        <taxon>Lysobacterales</taxon>
        <taxon>Lysobacteraceae</taxon>
        <taxon>Thermomonas</taxon>
    </lineage>
</organism>
<proteinExistence type="predicted"/>
<dbReference type="RefSeq" id="WP_187570798.1">
    <property type="nucleotide sequence ID" value="NZ_CP060711.1"/>
</dbReference>
<dbReference type="Proteomes" id="UP000515977">
    <property type="component" value="Chromosome"/>
</dbReference>
<reference evidence="1 2" key="1">
    <citation type="submission" date="2020-08" db="EMBL/GenBank/DDBJ databases">
        <title>Genome sequence of Thermomonas brevis KACC 16975T.</title>
        <authorList>
            <person name="Hyun D.-W."/>
            <person name="Bae J.-W."/>
        </authorList>
    </citation>
    <scope>NUCLEOTIDE SEQUENCE [LARGE SCALE GENOMIC DNA]</scope>
    <source>
        <strain evidence="1 2">KACC 16975</strain>
    </source>
</reference>
<evidence type="ECO:0000313" key="2">
    <source>
        <dbReference type="Proteomes" id="UP000515977"/>
    </source>
</evidence>